<evidence type="ECO:0000259" key="9">
    <source>
        <dbReference type="PROSITE" id="PS50110"/>
    </source>
</evidence>
<evidence type="ECO:0000256" key="3">
    <source>
        <dbReference type="ARBA" id="ARBA00022553"/>
    </source>
</evidence>
<name>A0A9E7U9I8_9EURY</name>
<dbReference type="InterPro" id="IPR004358">
    <property type="entry name" value="Sig_transdc_His_kin-like_C"/>
</dbReference>
<feature type="domain" description="PAC" evidence="11">
    <location>
        <begin position="223"/>
        <end position="275"/>
    </location>
</feature>
<evidence type="ECO:0000259" key="8">
    <source>
        <dbReference type="PROSITE" id="PS50109"/>
    </source>
</evidence>
<dbReference type="SMART" id="SM00388">
    <property type="entry name" value="HisKA"/>
    <property type="match status" value="1"/>
</dbReference>
<dbReference type="Pfam" id="PF08448">
    <property type="entry name" value="PAS_4"/>
    <property type="match status" value="1"/>
</dbReference>
<dbReference type="NCBIfam" id="TIGR00229">
    <property type="entry name" value="sensory_box"/>
    <property type="match status" value="1"/>
</dbReference>
<dbReference type="SUPFAM" id="SSF47384">
    <property type="entry name" value="Homodimeric domain of signal transducing histidine kinase"/>
    <property type="match status" value="1"/>
</dbReference>
<feature type="domain" description="Histidine kinase" evidence="8">
    <location>
        <begin position="573"/>
        <end position="762"/>
    </location>
</feature>
<dbReference type="InterPro" id="IPR003018">
    <property type="entry name" value="GAF"/>
</dbReference>
<dbReference type="RefSeq" id="WP_260592262.1">
    <property type="nucleotide sequence ID" value="NZ_CP104003.1"/>
</dbReference>
<evidence type="ECO:0000256" key="2">
    <source>
        <dbReference type="ARBA" id="ARBA00012438"/>
    </source>
</evidence>
<dbReference type="PROSITE" id="PS50112">
    <property type="entry name" value="PAS"/>
    <property type="match status" value="1"/>
</dbReference>
<dbReference type="Gene3D" id="3.30.565.10">
    <property type="entry name" value="Histidine kinase-like ATPase, C-terminal domain"/>
    <property type="match status" value="1"/>
</dbReference>
<dbReference type="KEGG" id="ssai:N0B31_14090"/>
<dbReference type="CDD" id="cd00156">
    <property type="entry name" value="REC"/>
    <property type="match status" value="1"/>
</dbReference>
<evidence type="ECO:0000256" key="6">
    <source>
        <dbReference type="ARBA" id="ARBA00023012"/>
    </source>
</evidence>
<keyword evidence="6" id="KW-0902">Two-component regulatory system</keyword>
<dbReference type="Gene3D" id="3.40.50.2300">
    <property type="match status" value="1"/>
</dbReference>
<dbReference type="SMART" id="SM00065">
    <property type="entry name" value="GAF"/>
    <property type="match status" value="1"/>
</dbReference>
<feature type="modified residue" description="4-aspartylphosphate" evidence="7">
    <location>
        <position position="65"/>
    </location>
</feature>
<protein>
    <recommendedName>
        <fullName evidence="2">histidine kinase</fullName>
        <ecNumber evidence="2">2.7.13.3</ecNumber>
    </recommendedName>
</protein>
<reference evidence="12" key="1">
    <citation type="submission" date="2022-09" db="EMBL/GenBank/DDBJ databases">
        <title>Diverse halophilic archaea isolated from saline environments.</title>
        <authorList>
            <person name="Cui H.-L."/>
        </authorList>
    </citation>
    <scope>NUCLEOTIDE SEQUENCE</scope>
    <source>
        <strain evidence="12">ZS-35-S2</strain>
    </source>
</reference>
<dbReference type="PROSITE" id="PS50109">
    <property type="entry name" value="HIS_KIN"/>
    <property type="match status" value="1"/>
</dbReference>
<dbReference type="Pfam" id="PF02518">
    <property type="entry name" value="HATPase_c"/>
    <property type="match status" value="1"/>
</dbReference>
<keyword evidence="3 7" id="KW-0597">Phosphoprotein</keyword>
<evidence type="ECO:0000256" key="1">
    <source>
        <dbReference type="ARBA" id="ARBA00000085"/>
    </source>
</evidence>
<sequence>MEESETRPHTARIHLLHVDDEPGFAETARAFLEREDERLTVETARSAAAGLERLAERPFDCVVSDYEMPGRDGIEFLAAVREASPDLPFVLFTGKGSEEIASEAISAGVTDYLQKGGGTEQYALLANRVVNAVEAYRSRQGSERRKRRLETLISNLPGFVYRCRNEPDWPMELVEGECEELTGYPAAALESGDVVWGDDLLHPDDVEPMWETVQSALEAGGSFEVTYRIVTREGETRWMWERGRAVTAGDGEPTRLEGFVTDVTEAKGRETELERANALRKTLFDALPVGVLAEDADREVMAVNEWMFDVFELPGTPASAVGADCAAMAEAVSPRFEDPERFVERTEGLVAARRPVDAERWPVVDGRTFERSYRPIELPGGDGHLWVYRDVTERVEREAKLDRLRERTRALMHTGTRAKTAQVATDAADDVIGAPLSGVHVLDESGEALELLTAVDRVDEVFDEPPHYERGGEPGSRAAFAWQVFESGESAVVEDVAADPRVTESTPARSLVVHPLERHGIFLVSSPEPDAFDETDRMLSELLATSLRTALDRVEREAQLRERNERLDEFTRVVSHDLRNPIAVARGHLEIAAEDGAGDDPHVAASRRAVDRMATLVDDLLALARRDEAVTDPRPVALRSLAEESWANVETGEARLVVEADRTVAVDPGRAKQLLENLARNSVEHAGSAPTVRVGALPDGFYVEDDGPGIPLDEREDVFVAGYATDGGTGFGLAIVERIAEAHGWTVAVGESEAGGARFEFTGVGDGSADD</sequence>
<dbReference type="PANTHER" id="PTHR43711:SF1">
    <property type="entry name" value="HISTIDINE KINASE 1"/>
    <property type="match status" value="1"/>
</dbReference>
<dbReference type="InterPro" id="IPR036890">
    <property type="entry name" value="HATPase_C_sf"/>
</dbReference>
<dbReference type="Pfam" id="PF08447">
    <property type="entry name" value="PAS_3"/>
    <property type="match status" value="1"/>
</dbReference>
<dbReference type="SUPFAM" id="SSF55785">
    <property type="entry name" value="PYP-like sensor domain (PAS domain)"/>
    <property type="match status" value="2"/>
</dbReference>
<dbReference type="Pfam" id="PF13185">
    <property type="entry name" value="GAF_2"/>
    <property type="match status" value="1"/>
</dbReference>
<keyword evidence="4" id="KW-0808">Transferase</keyword>
<evidence type="ECO:0000259" key="11">
    <source>
        <dbReference type="PROSITE" id="PS50113"/>
    </source>
</evidence>
<dbReference type="EMBL" id="CP104003">
    <property type="protein sequence ID" value="UWM53268.1"/>
    <property type="molecule type" value="Genomic_DNA"/>
</dbReference>
<dbReference type="SMART" id="SM00448">
    <property type="entry name" value="REC"/>
    <property type="match status" value="1"/>
</dbReference>
<dbReference type="PROSITE" id="PS50113">
    <property type="entry name" value="PAC"/>
    <property type="match status" value="1"/>
</dbReference>
<dbReference type="SUPFAM" id="SSF55781">
    <property type="entry name" value="GAF domain-like"/>
    <property type="match status" value="1"/>
</dbReference>
<dbReference type="AlphaFoldDB" id="A0A9E7U9I8"/>
<dbReference type="PRINTS" id="PR00344">
    <property type="entry name" value="BCTRLSENSOR"/>
</dbReference>
<evidence type="ECO:0000256" key="5">
    <source>
        <dbReference type="ARBA" id="ARBA00022777"/>
    </source>
</evidence>
<dbReference type="InterPro" id="IPR011006">
    <property type="entry name" value="CheY-like_superfamily"/>
</dbReference>
<dbReference type="InterPro" id="IPR000700">
    <property type="entry name" value="PAS-assoc_C"/>
</dbReference>
<dbReference type="InterPro" id="IPR000014">
    <property type="entry name" value="PAS"/>
</dbReference>
<dbReference type="SUPFAM" id="SSF52172">
    <property type="entry name" value="CheY-like"/>
    <property type="match status" value="1"/>
</dbReference>
<dbReference type="CDD" id="cd00130">
    <property type="entry name" value="PAS"/>
    <property type="match status" value="1"/>
</dbReference>
<dbReference type="PANTHER" id="PTHR43711">
    <property type="entry name" value="TWO-COMPONENT HISTIDINE KINASE"/>
    <property type="match status" value="1"/>
</dbReference>
<evidence type="ECO:0000313" key="12">
    <source>
        <dbReference type="EMBL" id="UWM53268.1"/>
    </source>
</evidence>
<dbReference type="InterPro" id="IPR029016">
    <property type="entry name" value="GAF-like_dom_sf"/>
</dbReference>
<dbReference type="InterPro" id="IPR005467">
    <property type="entry name" value="His_kinase_dom"/>
</dbReference>
<evidence type="ECO:0000256" key="7">
    <source>
        <dbReference type="PROSITE-ProRule" id="PRU00169"/>
    </source>
</evidence>
<dbReference type="SMART" id="SM00091">
    <property type="entry name" value="PAS"/>
    <property type="match status" value="2"/>
</dbReference>
<comment type="catalytic activity">
    <reaction evidence="1">
        <text>ATP + protein L-histidine = ADP + protein N-phospho-L-histidine.</text>
        <dbReference type="EC" id="2.7.13.3"/>
    </reaction>
</comment>
<dbReference type="InterPro" id="IPR003661">
    <property type="entry name" value="HisK_dim/P_dom"/>
</dbReference>
<dbReference type="InterPro" id="IPR036097">
    <property type="entry name" value="HisK_dim/P_sf"/>
</dbReference>
<dbReference type="InterPro" id="IPR035965">
    <property type="entry name" value="PAS-like_dom_sf"/>
</dbReference>
<evidence type="ECO:0000259" key="10">
    <source>
        <dbReference type="PROSITE" id="PS50112"/>
    </source>
</evidence>
<dbReference type="SUPFAM" id="SSF55874">
    <property type="entry name" value="ATPase domain of HSP90 chaperone/DNA topoisomerase II/histidine kinase"/>
    <property type="match status" value="1"/>
</dbReference>
<dbReference type="CDD" id="cd00082">
    <property type="entry name" value="HisKA"/>
    <property type="match status" value="1"/>
</dbReference>
<dbReference type="InterPro" id="IPR001610">
    <property type="entry name" value="PAC"/>
</dbReference>
<keyword evidence="5" id="KW-0418">Kinase</keyword>
<dbReference type="InterPro" id="IPR013655">
    <property type="entry name" value="PAS_fold_3"/>
</dbReference>
<organism evidence="12 13">
    <name type="scientific">Salinirubellus salinus</name>
    <dbReference type="NCBI Taxonomy" id="1364945"/>
    <lineage>
        <taxon>Archaea</taxon>
        <taxon>Methanobacteriati</taxon>
        <taxon>Methanobacteriota</taxon>
        <taxon>Stenosarchaea group</taxon>
        <taxon>Halobacteria</taxon>
        <taxon>Halobacteriales</taxon>
        <taxon>Natronomonadaceae</taxon>
        <taxon>Salinirubellus</taxon>
    </lineage>
</organism>
<dbReference type="PROSITE" id="PS50110">
    <property type="entry name" value="RESPONSE_REGULATORY"/>
    <property type="match status" value="1"/>
</dbReference>
<dbReference type="EC" id="2.7.13.3" evidence="2"/>
<proteinExistence type="predicted"/>
<dbReference type="Pfam" id="PF00512">
    <property type="entry name" value="HisKA"/>
    <property type="match status" value="1"/>
</dbReference>
<feature type="domain" description="Response regulatory" evidence="9">
    <location>
        <begin position="14"/>
        <end position="130"/>
    </location>
</feature>
<dbReference type="GO" id="GO:0000155">
    <property type="term" value="F:phosphorelay sensor kinase activity"/>
    <property type="evidence" value="ECO:0007669"/>
    <property type="project" value="InterPro"/>
</dbReference>
<dbReference type="InterPro" id="IPR013656">
    <property type="entry name" value="PAS_4"/>
</dbReference>
<gene>
    <name evidence="12" type="ORF">N0B31_14090</name>
</gene>
<dbReference type="InterPro" id="IPR001789">
    <property type="entry name" value="Sig_transdc_resp-reg_receiver"/>
</dbReference>
<evidence type="ECO:0000313" key="13">
    <source>
        <dbReference type="Proteomes" id="UP001057580"/>
    </source>
</evidence>
<evidence type="ECO:0000256" key="4">
    <source>
        <dbReference type="ARBA" id="ARBA00022679"/>
    </source>
</evidence>
<dbReference type="GeneID" id="74943574"/>
<accession>A0A9E7U9I8</accession>
<dbReference type="SMART" id="SM00086">
    <property type="entry name" value="PAC"/>
    <property type="match status" value="1"/>
</dbReference>
<dbReference type="CDD" id="cd00075">
    <property type="entry name" value="HATPase"/>
    <property type="match status" value="1"/>
</dbReference>
<feature type="domain" description="PAS" evidence="10">
    <location>
        <begin position="145"/>
        <end position="220"/>
    </location>
</feature>
<dbReference type="InterPro" id="IPR050736">
    <property type="entry name" value="Sensor_HK_Regulatory"/>
</dbReference>
<dbReference type="Gene3D" id="1.10.287.130">
    <property type="match status" value="1"/>
</dbReference>
<keyword evidence="13" id="KW-1185">Reference proteome</keyword>
<dbReference type="Gene3D" id="3.30.450.40">
    <property type="match status" value="1"/>
</dbReference>
<dbReference type="InterPro" id="IPR003594">
    <property type="entry name" value="HATPase_dom"/>
</dbReference>
<dbReference type="Proteomes" id="UP001057580">
    <property type="component" value="Chromosome"/>
</dbReference>
<dbReference type="Pfam" id="PF00072">
    <property type="entry name" value="Response_reg"/>
    <property type="match status" value="1"/>
</dbReference>
<dbReference type="SMART" id="SM00387">
    <property type="entry name" value="HATPase_c"/>
    <property type="match status" value="1"/>
</dbReference>
<dbReference type="Gene3D" id="3.30.450.20">
    <property type="entry name" value="PAS domain"/>
    <property type="match status" value="2"/>
</dbReference>